<dbReference type="Pfam" id="PF03081">
    <property type="entry name" value="Exo70_C"/>
    <property type="match status" value="1"/>
</dbReference>
<dbReference type="Proteomes" id="UP000323386">
    <property type="component" value="Unassembled WGS sequence"/>
</dbReference>
<sequence>MPSSAGYSFSGSGSGGGGSAPLSPPLGSAAARFQSLSSSSSSQQQDTEVAFAELQLLSQNQRKLASLTTRMTTILTGFDKRLIRLEGSILPIHKSTQKLARMSDNIDLTLAALNKTLGHYDVLIDEQPIIKAGPDVRDTTPYMETIDRVLKGLDYLRRSDLKSQEGVMKRMNDLVETGARNLVDVVRDWVNADSEPIDLSEYSPRNASYPVLSGPTQEAIVPIFHYLATLHDHPRTGYSPLPASLSTYANVRSAYLDRCLSPMAQRIYTYAVEKIGTTASSAGMVMVNHDDDDDAAGTYRRGDADPAGTVSAYCGMLENDYRILQSLLSDAGLQKEALLSIATFSHLASAPLRTLVENLGSVHSHVRRHLSTHTFFLFDLIGGLSTAILSGRWDALVRQMDDPSGGMLRSAYTINKSDLDVGAGVAAANEVLDLYNKFKNMAMGVFPRFVEDIKAIPQRRAAEVPSTSVNEITYMALQFVRQIVEYSDVVGPLLQTLGPGSWMMSSSAAPVLSLGLDDDPSKRTIVGEYLNDVLAVTLGALETRSKAIRQPSTASIFLLNNIGHLSRSMRAPLPSHFGGDDDGGRGPSILSLHLGQMGEDLLLSATRQANTAYLDAWSPVVSTLMEDQPLAGAQSQYHRHATTKLMGVGGASEKNQVKDRFAKFYEGLDDLERLHRAYPFSREDQELKERLRRDVERMVCPMYAKFMAKHRAGDFTKNPSKHIRMSEAEVEDKVRRMFE</sequence>
<gene>
    <name evidence="7" type="ORF">PSFLO_00740</name>
</gene>
<organism evidence="7 8">
    <name type="scientific">Pseudozyma flocculosa</name>
    <dbReference type="NCBI Taxonomy" id="84751"/>
    <lineage>
        <taxon>Eukaryota</taxon>
        <taxon>Fungi</taxon>
        <taxon>Dikarya</taxon>
        <taxon>Basidiomycota</taxon>
        <taxon>Ustilaginomycotina</taxon>
        <taxon>Ustilaginomycetes</taxon>
        <taxon>Ustilaginales</taxon>
        <taxon>Ustilaginaceae</taxon>
        <taxon>Pseudozyma</taxon>
    </lineage>
</organism>
<accession>A0A5C3EVT0</accession>
<dbReference type="GO" id="GO:0006887">
    <property type="term" value="P:exocytosis"/>
    <property type="evidence" value="ECO:0007669"/>
    <property type="project" value="UniProtKB-KW"/>
</dbReference>
<comment type="subcellular location">
    <subcellularLocation>
        <location evidence="4">Bud</location>
    </subcellularLocation>
    <subcellularLocation>
        <location evidence="4">Bud neck</location>
    </subcellularLocation>
</comment>
<feature type="domain" description="Exocyst complex subunit Exo70 C-terminal" evidence="6">
    <location>
        <begin position="312"/>
        <end position="733"/>
    </location>
</feature>
<dbReference type="SUPFAM" id="SSF74788">
    <property type="entry name" value="Cullin repeat-like"/>
    <property type="match status" value="1"/>
</dbReference>
<dbReference type="InterPro" id="IPR016159">
    <property type="entry name" value="Cullin_repeat-like_dom_sf"/>
</dbReference>
<evidence type="ECO:0000256" key="2">
    <source>
        <dbReference type="ARBA" id="ARBA00022448"/>
    </source>
</evidence>
<comment type="function">
    <text evidence="4">Involved in the secretory pathway as part of the exocyst complex which tethers secretory vesicles to the sites of exocytosis. Also plays a role in the assembly of the exocyst.</text>
</comment>
<reference evidence="7 8" key="1">
    <citation type="submission" date="2018-03" db="EMBL/GenBank/DDBJ databases">
        <authorList>
            <person name="Guldener U."/>
        </authorList>
    </citation>
    <scope>NUCLEOTIDE SEQUENCE [LARGE SCALE GENOMIC DNA]</scope>
    <source>
        <strain evidence="7 8">DAOM196992</strain>
    </source>
</reference>
<feature type="compositionally biased region" description="Low complexity" evidence="5">
    <location>
        <begin position="1"/>
        <end position="11"/>
    </location>
</feature>
<dbReference type="InterPro" id="IPR046364">
    <property type="entry name" value="Exo70_C"/>
</dbReference>
<dbReference type="GO" id="GO:0015031">
    <property type="term" value="P:protein transport"/>
    <property type="evidence" value="ECO:0007669"/>
    <property type="project" value="UniProtKB-KW"/>
</dbReference>
<evidence type="ECO:0000256" key="3">
    <source>
        <dbReference type="ARBA" id="ARBA00022483"/>
    </source>
</evidence>
<dbReference type="AlphaFoldDB" id="A0A5C3EVT0"/>
<dbReference type="GO" id="GO:0000145">
    <property type="term" value="C:exocyst"/>
    <property type="evidence" value="ECO:0007669"/>
    <property type="project" value="InterPro"/>
</dbReference>
<dbReference type="OrthoDB" id="1922221at2759"/>
<keyword evidence="3 4" id="KW-0268">Exocytosis</keyword>
<evidence type="ECO:0000256" key="1">
    <source>
        <dbReference type="ARBA" id="ARBA00006756"/>
    </source>
</evidence>
<dbReference type="Pfam" id="PF20669">
    <property type="entry name" value="Exo70_N"/>
    <property type="match status" value="1"/>
</dbReference>
<dbReference type="Gene3D" id="1.20.1280.170">
    <property type="entry name" value="Exocyst complex component Exo70"/>
    <property type="match status" value="1"/>
</dbReference>
<keyword evidence="2 4" id="KW-0813">Transport</keyword>
<evidence type="ECO:0000313" key="7">
    <source>
        <dbReference type="EMBL" id="SPO35269.1"/>
    </source>
</evidence>
<dbReference type="GO" id="GO:0005546">
    <property type="term" value="F:phosphatidylinositol-4,5-bisphosphate binding"/>
    <property type="evidence" value="ECO:0007669"/>
    <property type="project" value="InterPro"/>
</dbReference>
<proteinExistence type="inferred from homology"/>
<keyword evidence="4" id="KW-0653">Protein transport</keyword>
<dbReference type="InterPro" id="IPR004140">
    <property type="entry name" value="Exo70"/>
</dbReference>
<name>A0A5C3EVT0_9BASI</name>
<dbReference type="EMBL" id="OOIP01000001">
    <property type="protein sequence ID" value="SPO35269.1"/>
    <property type="molecule type" value="Genomic_DNA"/>
</dbReference>
<evidence type="ECO:0000313" key="8">
    <source>
        <dbReference type="Proteomes" id="UP000323386"/>
    </source>
</evidence>
<evidence type="ECO:0000256" key="4">
    <source>
        <dbReference type="RuleBase" id="RU365026"/>
    </source>
</evidence>
<dbReference type="PANTHER" id="PTHR12542:SF41">
    <property type="entry name" value="EXOCYST COMPLEX COMPONENT 7"/>
    <property type="match status" value="1"/>
</dbReference>
<feature type="region of interest" description="Disordered" evidence="5">
    <location>
        <begin position="1"/>
        <end position="26"/>
    </location>
</feature>
<keyword evidence="8" id="KW-1185">Reference proteome</keyword>
<evidence type="ECO:0000256" key="5">
    <source>
        <dbReference type="SAM" id="MobiDB-lite"/>
    </source>
</evidence>
<dbReference type="GO" id="GO:0005935">
    <property type="term" value="C:cellular bud neck"/>
    <property type="evidence" value="ECO:0007669"/>
    <property type="project" value="UniProtKB-SubCell"/>
</dbReference>
<evidence type="ECO:0000259" key="6">
    <source>
        <dbReference type="Pfam" id="PF03081"/>
    </source>
</evidence>
<comment type="similarity">
    <text evidence="1 4">Belongs to the EXO70 family.</text>
</comment>
<dbReference type="PANTHER" id="PTHR12542">
    <property type="entry name" value="EXOCYST COMPLEX PROTEIN EXO70"/>
    <property type="match status" value="1"/>
</dbReference>
<protein>
    <recommendedName>
        <fullName evidence="4">Exocyst complex protein EXO70</fullName>
    </recommendedName>
</protein>